<dbReference type="PANTHER" id="PTHR40124:SF1">
    <property type="entry name" value="DISAGGREGATASE RELATED REPEAT PROTEIN"/>
    <property type="match status" value="1"/>
</dbReference>
<dbReference type="AlphaFoldDB" id="A0A4S4LDG5"/>
<accession>A0A4S4LDG5</accession>
<proteinExistence type="predicted"/>
<dbReference type="Gene3D" id="2.60.120.200">
    <property type="match status" value="1"/>
</dbReference>
<comment type="caution">
    <text evidence="2">The sequence shown here is derived from an EMBL/GenBank/DDBJ whole genome shotgun (WGS) entry which is preliminary data.</text>
</comment>
<evidence type="ECO:0000313" key="2">
    <source>
        <dbReference type="EMBL" id="THH09769.1"/>
    </source>
</evidence>
<evidence type="ECO:0000259" key="1">
    <source>
        <dbReference type="Pfam" id="PF21294"/>
    </source>
</evidence>
<protein>
    <recommendedName>
        <fullName evidence="1">Polysaccharide lyase 14 domain-containing protein</fullName>
    </recommendedName>
</protein>
<dbReference type="OrthoDB" id="3337916at2759"/>
<dbReference type="PANTHER" id="PTHR40124">
    <property type="match status" value="1"/>
</dbReference>
<gene>
    <name evidence="2" type="ORF">EW145_g1788</name>
</gene>
<keyword evidence="3" id="KW-1185">Reference proteome</keyword>
<dbReference type="Pfam" id="PF21294">
    <property type="entry name" value="Polysacc_lyase_14"/>
    <property type="match status" value="1"/>
</dbReference>
<dbReference type="Proteomes" id="UP000308199">
    <property type="component" value="Unassembled WGS sequence"/>
</dbReference>
<dbReference type="InterPro" id="IPR048958">
    <property type="entry name" value="Polysacc_lyase_14"/>
</dbReference>
<organism evidence="2 3">
    <name type="scientific">Phellinidium pouzarii</name>
    <dbReference type="NCBI Taxonomy" id="167371"/>
    <lineage>
        <taxon>Eukaryota</taxon>
        <taxon>Fungi</taxon>
        <taxon>Dikarya</taxon>
        <taxon>Basidiomycota</taxon>
        <taxon>Agaricomycotina</taxon>
        <taxon>Agaricomycetes</taxon>
        <taxon>Hymenochaetales</taxon>
        <taxon>Hymenochaetaceae</taxon>
        <taxon>Phellinidium</taxon>
    </lineage>
</organism>
<feature type="domain" description="Polysaccharide lyase 14" evidence="1">
    <location>
        <begin position="214"/>
        <end position="431"/>
    </location>
</feature>
<reference evidence="2 3" key="1">
    <citation type="submission" date="2019-02" db="EMBL/GenBank/DDBJ databases">
        <title>Genome sequencing of the rare red list fungi Phellinidium pouzarii.</title>
        <authorList>
            <person name="Buettner E."/>
            <person name="Kellner H."/>
        </authorList>
    </citation>
    <scope>NUCLEOTIDE SEQUENCE [LARGE SCALE GENOMIC DNA]</scope>
    <source>
        <strain evidence="2 3">DSM 108285</strain>
    </source>
</reference>
<dbReference type="EMBL" id="SGPK01000053">
    <property type="protein sequence ID" value="THH09769.1"/>
    <property type="molecule type" value="Genomic_DNA"/>
</dbReference>
<sequence length="438" mass="48320">MRRTLFNPGSFAVQNHDFRDKGCPVISVATQKNKRKRLRIVIPSNESPRIPASFHFYASTIPRQATASSMAAISDLAMKLNTSPITSFTNRGEITRALGVRDVPLQPVTSSRTEYEMRARNITRVGVLRVDSEKLDRQWRSHLRIQPASIGSFVMDNWLFPDTHNYTSAWTTSSVVDIPFVQHVDLSDEALGVHGISLRPDVVPAPNVSSSGIQKSWRAFYPKGSTNPKGNIPGGFGFYMGGPSFFKDKLAGAKEVLFGYSVLFQDDWEGVKGGKLPGAFGGVGTDAYACTGGRKEGRELCFNLRLMWRERGAGELYAYLPFSDENRSRLLGIPPKSILNSDYGFSVGRGAFTFSPGVWTTITERIKLNDVDRTDGEVEIQINGQTVILATGLTIRTTTKAFTQGMHLQTFFGGHGAVWASPKDQYAWFTDVSGAIII</sequence>
<name>A0A4S4LDG5_9AGAM</name>
<evidence type="ECO:0000313" key="3">
    <source>
        <dbReference type="Proteomes" id="UP000308199"/>
    </source>
</evidence>